<dbReference type="Proteomes" id="UP000287651">
    <property type="component" value="Unassembled WGS sequence"/>
</dbReference>
<protein>
    <submittedName>
        <fullName evidence="1">Uncharacterized protein</fullName>
    </submittedName>
</protein>
<name>A0A427AN63_ENSVE</name>
<dbReference type="AlphaFoldDB" id="A0A427AN63"/>
<comment type="caution">
    <text evidence="1">The sequence shown here is derived from an EMBL/GenBank/DDBJ whole genome shotgun (WGS) entry which is preliminary data.</text>
</comment>
<reference evidence="1 2" key="1">
    <citation type="journal article" date="2014" name="Agronomy (Basel)">
        <title>A Draft Genome Sequence for Ensete ventricosum, the Drought-Tolerant Tree Against Hunger.</title>
        <authorList>
            <person name="Harrison J."/>
            <person name="Moore K.A."/>
            <person name="Paszkiewicz K."/>
            <person name="Jones T."/>
            <person name="Grant M."/>
            <person name="Ambacheew D."/>
            <person name="Muzemil S."/>
            <person name="Studholme D.J."/>
        </authorList>
    </citation>
    <scope>NUCLEOTIDE SEQUENCE [LARGE SCALE GENOMIC DNA]</scope>
</reference>
<evidence type="ECO:0000313" key="1">
    <source>
        <dbReference type="EMBL" id="RRT77661.1"/>
    </source>
</evidence>
<evidence type="ECO:0000313" key="2">
    <source>
        <dbReference type="Proteomes" id="UP000287651"/>
    </source>
</evidence>
<proteinExistence type="predicted"/>
<dbReference type="EMBL" id="AMZH03001871">
    <property type="protein sequence ID" value="RRT77661.1"/>
    <property type="molecule type" value="Genomic_DNA"/>
</dbReference>
<gene>
    <name evidence="1" type="ORF">B296_00018684</name>
</gene>
<accession>A0A427AN63</accession>
<sequence length="69" mass="8213">MTDQRLAEVQSRFCIPKEYELHVPLLRQRPYNAFPDDFRLSIDALEAWLRFSLHPVIEASLDKWRISPS</sequence>
<organism evidence="1 2">
    <name type="scientific">Ensete ventricosum</name>
    <name type="common">Abyssinian banana</name>
    <name type="synonym">Musa ensete</name>
    <dbReference type="NCBI Taxonomy" id="4639"/>
    <lineage>
        <taxon>Eukaryota</taxon>
        <taxon>Viridiplantae</taxon>
        <taxon>Streptophyta</taxon>
        <taxon>Embryophyta</taxon>
        <taxon>Tracheophyta</taxon>
        <taxon>Spermatophyta</taxon>
        <taxon>Magnoliopsida</taxon>
        <taxon>Liliopsida</taxon>
        <taxon>Zingiberales</taxon>
        <taxon>Musaceae</taxon>
        <taxon>Ensete</taxon>
    </lineage>
</organism>